<sequence length="106" mass="12940">MSKIQGAIPDIFNQQVCHTSSSKFEYYEAIYFNKYAIALELPKYDWFDLHEYPYITMRKVKGGLYQTVVQMFRTKEDREEYDKYRHTVHPEEVYYHELQSQVHLKD</sequence>
<organism evidence="1">
    <name type="scientific">Siphoviridae sp. ctqSm5</name>
    <dbReference type="NCBI Taxonomy" id="2827949"/>
    <lineage>
        <taxon>Viruses</taxon>
        <taxon>Duplodnaviria</taxon>
        <taxon>Heunggongvirae</taxon>
        <taxon>Uroviricota</taxon>
        <taxon>Caudoviricetes</taxon>
    </lineage>
</organism>
<accession>A0A8S5SPK7</accession>
<proteinExistence type="predicted"/>
<reference evidence="1" key="1">
    <citation type="journal article" date="2021" name="Proc. Natl. Acad. Sci. U.S.A.">
        <title>A Catalog of Tens of Thousands of Viruses from Human Metagenomes Reveals Hidden Associations with Chronic Diseases.</title>
        <authorList>
            <person name="Tisza M.J."/>
            <person name="Buck C.B."/>
        </authorList>
    </citation>
    <scope>NUCLEOTIDE SEQUENCE</scope>
    <source>
        <strain evidence="1">CtqSm5</strain>
    </source>
</reference>
<evidence type="ECO:0000313" key="1">
    <source>
        <dbReference type="EMBL" id="DAF52739.1"/>
    </source>
</evidence>
<protein>
    <submittedName>
        <fullName evidence="1">Uncharacterized protein</fullName>
    </submittedName>
</protein>
<name>A0A8S5SPK7_9CAUD</name>
<dbReference type="EMBL" id="BK032642">
    <property type="protein sequence ID" value="DAF52739.1"/>
    <property type="molecule type" value="Genomic_DNA"/>
</dbReference>